<accession>A0A1H2RBV1</accession>
<keyword evidence="4 9" id="KW-0032">Aminotransferase</keyword>
<dbReference type="GO" id="GO:0030170">
    <property type="term" value="F:pyridoxal phosphate binding"/>
    <property type="evidence" value="ECO:0007669"/>
    <property type="project" value="InterPro"/>
</dbReference>
<keyword evidence="9" id="KW-0028">Amino-acid biosynthesis</keyword>
<comment type="pathway">
    <text evidence="2 9">Amino-acid biosynthesis; L-histidine biosynthesis; L-histidine from 5-phospho-alpha-D-ribose 1-diphosphate: step 7/9.</text>
</comment>
<comment type="cofactor">
    <cofactor evidence="1 9">
        <name>pyridoxal 5'-phosphate</name>
        <dbReference type="ChEBI" id="CHEBI:597326"/>
    </cofactor>
</comment>
<dbReference type="InterPro" id="IPR004839">
    <property type="entry name" value="Aminotransferase_I/II_large"/>
</dbReference>
<reference evidence="11 12" key="1">
    <citation type="submission" date="2016-10" db="EMBL/GenBank/DDBJ databases">
        <authorList>
            <person name="de Groot N.N."/>
        </authorList>
    </citation>
    <scope>NUCLEOTIDE SEQUENCE [LARGE SCALE GENOMIC DNA]</scope>
    <source>
        <strain evidence="11 12">DSM 23126</strain>
    </source>
</reference>
<evidence type="ECO:0000256" key="3">
    <source>
        <dbReference type="ARBA" id="ARBA00011738"/>
    </source>
</evidence>
<dbReference type="InterPro" id="IPR015424">
    <property type="entry name" value="PyrdxlP-dep_Trfase"/>
</dbReference>
<dbReference type="EMBL" id="FNNC01000001">
    <property type="protein sequence ID" value="SDW16851.1"/>
    <property type="molecule type" value="Genomic_DNA"/>
</dbReference>
<evidence type="ECO:0000256" key="7">
    <source>
        <dbReference type="ARBA" id="ARBA00023102"/>
    </source>
</evidence>
<dbReference type="InterPro" id="IPR005861">
    <property type="entry name" value="HisP_aminotrans"/>
</dbReference>
<evidence type="ECO:0000256" key="5">
    <source>
        <dbReference type="ARBA" id="ARBA00022679"/>
    </source>
</evidence>
<dbReference type="AlphaFoldDB" id="A0A1H2RBV1"/>
<comment type="subunit">
    <text evidence="3 9">Homodimer.</text>
</comment>
<dbReference type="PANTHER" id="PTHR43643">
    <property type="entry name" value="HISTIDINOL-PHOSPHATE AMINOTRANSFERASE 2"/>
    <property type="match status" value="1"/>
</dbReference>
<dbReference type="NCBIfam" id="TIGR01141">
    <property type="entry name" value="hisC"/>
    <property type="match status" value="1"/>
</dbReference>
<dbReference type="InterPro" id="IPR050106">
    <property type="entry name" value="HistidinolP_aminotransfase"/>
</dbReference>
<comment type="catalytic activity">
    <reaction evidence="8 9">
        <text>L-histidinol phosphate + 2-oxoglutarate = 3-(imidazol-4-yl)-2-oxopropyl phosphate + L-glutamate</text>
        <dbReference type="Rhea" id="RHEA:23744"/>
        <dbReference type="ChEBI" id="CHEBI:16810"/>
        <dbReference type="ChEBI" id="CHEBI:29985"/>
        <dbReference type="ChEBI" id="CHEBI:57766"/>
        <dbReference type="ChEBI" id="CHEBI:57980"/>
        <dbReference type="EC" id="2.6.1.9"/>
    </reaction>
</comment>
<evidence type="ECO:0000256" key="6">
    <source>
        <dbReference type="ARBA" id="ARBA00022898"/>
    </source>
</evidence>
<feature type="modified residue" description="N6-(pyridoxal phosphate)lysine" evidence="9">
    <location>
        <position position="223"/>
    </location>
</feature>
<dbReference type="PANTHER" id="PTHR43643:SF3">
    <property type="entry name" value="HISTIDINOL-PHOSPHATE AMINOTRANSFERASE"/>
    <property type="match status" value="1"/>
</dbReference>
<evidence type="ECO:0000256" key="2">
    <source>
        <dbReference type="ARBA" id="ARBA00005011"/>
    </source>
</evidence>
<dbReference type="PROSITE" id="PS00599">
    <property type="entry name" value="AA_TRANSFER_CLASS_2"/>
    <property type="match status" value="1"/>
</dbReference>
<keyword evidence="6 9" id="KW-0663">Pyridoxal phosphate</keyword>
<protein>
    <recommendedName>
        <fullName evidence="9">Histidinol-phosphate aminotransferase</fullName>
        <ecNumber evidence="9">2.6.1.9</ecNumber>
    </recommendedName>
    <alternativeName>
        <fullName evidence="9">Imidazole acetol-phosphate transaminase</fullName>
    </alternativeName>
</protein>
<keyword evidence="12" id="KW-1185">Reference proteome</keyword>
<evidence type="ECO:0000256" key="4">
    <source>
        <dbReference type="ARBA" id="ARBA00022576"/>
    </source>
</evidence>
<dbReference type="InterPro" id="IPR001917">
    <property type="entry name" value="Aminotrans_II_pyridoxalP_BS"/>
</dbReference>
<dbReference type="InterPro" id="IPR015422">
    <property type="entry name" value="PyrdxlP-dep_Trfase_small"/>
</dbReference>
<evidence type="ECO:0000256" key="8">
    <source>
        <dbReference type="ARBA" id="ARBA00047481"/>
    </source>
</evidence>
<keyword evidence="7 9" id="KW-0368">Histidine biosynthesis</keyword>
<proteinExistence type="inferred from homology"/>
<feature type="domain" description="Aminotransferase class I/classII large" evidence="10">
    <location>
        <begin position="32"/>
        <end position="354"/>
    </location>
</feature>
<evidence type="ECO:0000313" key="12">
    <source>
        <dbReference type="Proteomes" id="UP000199488"/>
    </source>
</evidence>
<dbReference type="InterPro" id="IPR015421">
    <property type="entry name" value="PyrdxlP-dep_Trfase_major"/>
</dbReference>
<dbReference type="GO" id="GO:0004400">
    <property type="term" value="F:histidinol-phosphate transaminase activity"/>
    <property type="evidence" value="ECO:0007669"/>
    <property type="project" value="UniProtKB-UniRule"/>
</dbReference>
<organism evidence="11 12">
    <name type="scientific">Marinococcus luteus</name>
    <dbReference type="NCBI Taxonomy" id="1122204"/>
    <lineage>
        <taxon>Bacteria</taxon>
        <taxon>Bacillati</taxon>
        <taxon>Bacillota</taxon>
        <taxon>Bacilli</taxon>
        <taxon>Bacillales</taxon>
        <taxon>Bacillaceae</taxon>
        <taxon>Marinococcus</taxon>
    </lineage>
</organism>
<dbReference type="SUPFAM" id="SSF53383">
    <property type="entry name" value="PLP-dependent transferases"/>
    <property type="match status" value="1"/>
</dbReference>
<sequence length="367" mass="40652">MLYIKKQIKGMTPYQPGKPIEEVKRELGLTTVHKMASNENPYGAPLQAKQAIEEAAADPEIYPDGYAAELRQAVAEELNVGEKQLLFGAGSDEVILMLCRAMLGPDTNTVMAVPSFSQYKHNAAIEGAEVREIPAVDGEHQLNAMLEAIDEQTRIVWVCNPNNPSGAYINDEAFVAFLDQVPENVLVVSDEAYIEYVTAKDYPDTLKLLQEYPNLLLLRTFSKAYGLASLRVGYGVSHEELIQSLDPVRPPFNVTAVAQRAATAALKDRGFIEKCREKNKTELDKMTAFCEELGLDYVPSQTNFLLIHTGVAGSVVFDEMLKKGIIIRSGEALGYPESIRVTIGTEEQNEAFRQTLSEVLEHQQARL</sequence>
<keyword evidence="5 9" id="KW-0808">Transferase</keyword>
<gene>
    <name evidence="9" type="primary">hisC</name>
    <name evidence="11" type="ORF">SAMN05421781_0690</name>
</gene>
<dbReference type="STRING" id="1122204.SAMN05421781_0690"/>
<dbReference type="CDD" id="cd00609">
    <property type="entry name" value="AAT_like"/>
    <property type="match status" value="1"/>
</dbReference>
<dbReference type="Proteomes" id="UP000199488">
    <property type="component" value="Unassembled WGS sequence"/>
</dbReference>
<comment type="similarity">
    <text evidence="9">Belongs to the class-II pyridoxal-phosphate-dependent aminotransferase family. Histidinol-phosphate aminotransferase subfamily.</text>
</comment>
<evidence type="ECO:0000256" key="9">
    <source>
        <dbReference type="HAMAP-Rule" id="MF_01023"/>
    </source>
</evidence>
<evidence type="ECO:0000313" key="11">
    <source>
        <dbReference type="EMBL" id="SDW16851.1"/>
    </source>
</evidence>
<dbReference type="EC" id="2.6.1.9" evidence="9"/>
<dbReference type="GO" id="GO:0000105">
    <property type="term" value="P:L-histidine biosynthetic process"/>
    <property type="evidence" value="ECO:0007669"/>
    <property type="project" value="UniProtKB-UniRule"/>
</dbReference>
<dbReference type="Gene3D" id="3.40.640.10">
    <property type="entry name" value="Type I PLP-dependent aspartate aminotransferase-like (Major domain)"/>
    <property type="match status" value="1"/>
</dbReference>
<evidence type="ECO:0000259" key="10">
    <source>
        <dbReference type="Pfam" id="PF00155"/>
    </source>
</evidence>
<dbReference type="Gene3D" id="3.90.1150.10">
    <property type="entry name" value="Aspartate Aminotransferase, domain 1"/>
    <property type="match status" value="1"/>
</dbReference>
<dbReference type="UniPathway" id="UPA00031">
    <property type="reaction ID" value="UER00012"/>
</dbReference>
<dbReference type="Pfam" id="PF00155">
    <property type="entry name" value="Aminotran_1_2"/>
    <property type="match status" value="1"/>
</dbReference>
<evidence type="ECO:0000256" key="1">
    <source>
        <dbReference type="ARBA" id="ARBA00001933"/>
    </source>
</evidence>
<dbReference type="HAMAP" id="MF_01023">
    <property type="entry name" value="HisC_aminotrans_2"/>
    <property type="match status" value="1"/>
</dbReference>
<name>A0A1H2RBV1_9BACI</name>